<dbReference type="KEGG" id="gqu:AWC35_17470"/>
<evidence type="ECO:0000313" key="1">
    <source>
        <dbReference type="EMBL" id="ATA20985.1"/>
    </source>
</evidence>
<dbReference type="InterPro" id="IPR035093">
    <property type="entry name" value="RelE/ParE_toxin_dom_sf"/>
</dbReference>
<protein>
    <submittedName>
        <fullName evidence="1">Addiction module toxin RelE</fullName>
    </submittedName>
</protein>
<dbReference type="InterPro" id="IPR031552">
    <property type="entry name" value="ParE-like_toxin"/>
</dbReference>
<gene>
    <name evidence="1" type="ORF">AWC35_17470</name>
</gene>
<accession>A0A250B4G6</accession>
<reference evidence="1 2" key="1">
    <citation type="submission" date="2016-01" db="EMBL/GenBank/DDBJ databases">
        <authorList>
            <person name="Oliw E.H."/>
        </authorList>
    </citation>
    <scope>NUCLEOTIDE SEQUENCE [LARGE SCALE GENOMIC DNA]</scope>
    <source>
        <strain evidence="1 2">FRB97</strain>
    </source>
</reference>
<dbReference type="EMBL" id="CP014136">
    <property type="protein sequence ID" value="ATA20985.1"/>
    <property type="molecule type" value="Genomic_DNA"/>
</dbReference>
<name>A0A250B4G6_9GAMM</name>
<proteinExistence type="predicted"/>
<dbReference type="Gene3D" id="3.30.2310.20">
    <property type="entry name" value="RelE-like"/>
    <property type="match status" value="1"/>
</dbReference>
<sequence length="109" mass="12856">MSEGQNEREVDVYQSRRFEKTIDKLPEPLQEIVEDEIDVIIANPEIGEQKKGDLSFLRVHKFQLNNRLTLLGYSWVEDKLELYLLSVGPHENFYQDQKTHRKVDLKLIG</sequence>
<dbReference type="OrthoDB" id="5296677at2"/>
<keyword evidence="2" id="KW-1185">Reference proteome</keyword>
<evidence type="ECO:0000313" key="2">
    <source>
        <dbReference type="Proteomes" id="UP000217182"/>
    </source>
</evidence>
<organism evidence="1 2">
    <name type="scientific">Gibbsiella quercinecans</name>
    <dbReference type="NCBI Taxonomy" id="929813"/>
    <lineage>
        <taxon>Bacteria</taxon>
        <taxon>Pseudomonadati</taxon>
        <taxon>Pseudomonadota</taxon>
        <taxon>Gammaproteobacteria</taxon>
        <taxon>Enterobacterales</taxon>
        <taxon>Yersiniaceae</taxon>
        <taxon>Gibbsiella</taxon>
    </lineage>
</organism>
<dbReference type="RefSeq" id="WP_095847571.1">
    <property type="nucleotide sequence ID" value="NZ_CP014136.1"/>
</dbReference>
<dbReference type="Pfam" id="PF15781">
    <property type="entry name" value="ParE-like_toxin"/>
    <property type="match status" value="1"/>
</dbReference>
<dbReference type="SUPFAM" id="SSF143011">
    <property type="entry name" value="RelE-like"/>
    <property type="match status" value="1"/>
</dbReference>
<dbReference type="AlphaFoldDB" id="A0A250B4G6"/>
<dbReference type="Proteomes" id="UP000217182">
    <property type="component" value="Chromosome"/>
</dbReference>